<feature type="compositionally biased region" description="Pro residues" evidence="1">
    <location>
        <begin position="122"/>
        <end position="131"/>
    </location>
</feature>
<proteinExistence type="predicted"/>
<dbReference type="EMBL" id="JACVVK020000004">
    <property type="protein sequence ID" value="KAK7507143.1"/>
    <property type="molecule type" value="Genomic_DNA"/>
</dbReference>
<feature type="region of interest" description="Disordered" evidence="1">
    <location>
        <begin position="1"/>
        <end position="138"/>
    </location>
</feature>
<keyword evidence="3" id="KW-1185">Reference proteome</keyword>
<name>A0ABD0M5V6_9CAEN</name>
<evidence type="ECO:0000313" key="3">
    <source>
        <dbReference type="Proteomes" id="UP001519460"/>
    </source>
</evidence>
<protein>
    <submittedName>
        <fullName evidence="2">Uncharacterized protein</fullName>
    </submittedName>
</protein>
<feature type="compositionally biased region" description="Low complexity" evidence="1">
    <location>
        <begin position="76"/>
        <end position="85"/>
    </location>
</feature>
<feature type="compositionally biased region" description="Basic residues" evidence="1">
    <location>
        <begin position="54"/>
        <end position="75"/>
    </location>
</feature>
<dbReference type="AlphaFoldDB" id="A0ABD0M5V6"/>
<evidence type="ECO:0000256" key="1">
    <source>
        <dbReference type="SAM" id="MobiDB-lite"/>
    </source>
</evidence>
<gene>
    <name evidence="2" type="ORF">BaRGS_00001078</name>
</gene>
<reference evidence="2 3" key="1">
    <citation type="journal article" date="2023" name="Sci. Data">
        <title>Genome assembly of the Korean intertidal mud-creeper Batillaria attramentaria.</title>
        <authorList>
            <person name="Patra A.K."/>
            <person name="Ho P.T."/>
            <person name="Jun S."/>
            <person name="Lee S.J."/>
            <person name="Kim Y."/>
            <person name="Won Y.J."/>
        </authorList>
    </citation>
    <scope>NUCLEOTIDE SEQUENCE [LARGE SCALE GENOMIC DNA]</scope>
    <source>
        <strain evidence="2">Wonlab-2016</strain>
    </source>
</reference>
<evidence type="ECO:0000313" key="2">
    <source>
        <dbReference type="EMBL" id="KAK7507143.1"/>
    </source>
</evidence>
<dbReference type="Proteomes" id="UP001519460">
    <property type="component" value="Unassembled WGS sequence"/>
</dbReference>
<sequence>MGYKVDFPDPAGLYRPPEDRRDQGIGTNVDEFLQHPGISEDVPPPANVNTHCRPLQHRHTSRQPTRKSDHARKGRLVNVNVNQRVRYPRRWNDGPAPRLSPVPPTRARRVSSKLPSGRYLPPGTPPPPPIPPDDEWMN</sequence>
<accession>A0ABD0M5V6</accession>
<comment type="caution">
    <text evidence="2">The sequence shown here is derived from an EMBL/GenBank/DDBJ whole genome shotgun (WGS) entry which is preliminary data.</text>
</comment>
<organism evidence="2 3">
    <name type="scientific">Batillaria attramentaria</name>
    <dbReference type="NCBI Taxonomy" id="370345"/>
    <lineage>
        <taxon>Eukaryota</taxon>
        <taxon>Metazoa</taxon>
        <taxon>Spiralia</taxon>
        <taxon>Lophotrochozoa</taxon>
        <taxon>Mollusca</taxon>
        <taxon>Gastropoda</taxon>
        <taxon>Caenogastropoda</taxon>
        <taxon>Sorbeoconcha</taxon>
        <taxon>Cerithioidea</taxon>
        <taxon>Batillariidae</taxon>
        <taxon>Batillaria</taxon>
    </lineage>
</organism>